<evidence type="ECO:0008006" key="3">
    <source>
        <dbReference type="Google" id="ProtNLM"/>
    </source>
</evidence>
<proteinExistence type="predicted"/>
<dbReference type="CDD" id="cd00081">
    <property type="entry name" value="Hint"/>
    <property type="match status" value="1"/>
</dbReference>
<dbReference type="RefSeq" id="WP_218254090.1">
    <property type="nucleotide sequence ID" value="NZ_JABXWD010000612.1"/>
</dbReference>
<feature type="non-terminal residue" evidence="1">
    <location>
        <position position="476"/>
    </location>
</feature>
<keyword evidence="2" id="KW-1185">Reference proteome</keyword>
<evidence type="ECO:0000313" key="1">
    <source>
        <dbReference type="EMBL" id="MBV6343473.1"/>
    </source>
</evidence>
<dbReference type="EMBL" id="JABXWD010000612">
    <property type="protein sequence ID" value="MBV6343473.1"/>
    <property type="molecule type" value="Genomic_DNA"/>
</dbReference>
<evidence type="ECO:0000313" key="2">
    <source>
        <dbReference type="Proteomes" id="UP001196980"/>
    </source>
</evidence>
<sequence>MARANRPEDTTEVRRVPARKGVLVGKPSKIVTSAMRIKTAFPTTTGTYLGQGGNFYSPELSTDFLELPQSVDEQRNYYRFFYDNDPFVGQAIDLHSELPLSKLRLGLPEVKDRDMAEKSLRFCQRWAKKIGLLHRLLEIVHEYFLIGEVFIFAEDTSPDMPQDIRAKCIREITVEGEAIERWEDYPDADERAVAWLKKNYKGWSAIRVLPPEQMHMESFPFTDEKLIELVVDSKTKAIYQRAQTGDPAAVRIAASMPETVLQAIQQGRNIPLNTDPDAGSFLYYLARKKSQYEPRGKSILQRCLLPGTPIWIKRGGVVQRMPVEMVNDQTDLLLTHKGRFRPCKAGSRLVNEEVAVIDIEGVEKPLRLTADHEVLMVREDGTEEWIAAGQLQPRDLVREGHVVSESSDWPRWIDLAAWWKGRTLMTAKRGRPTLGLKESVRTIEVTDVTVKSNPGLVVSFAHENDNRNRARALSGL</sequence>
<accession>A0ABS6S4V1</accession>
<name>A0ABS6S4V1_9BACT</name>
<protein>
    <recommendedName>
        <fullName evidence="3">Hint domain-containing protein</fullName>
    </recommendedName>
</protein>
<gene>
    <name evidence="1" type="ORF">HWQ67_18020</name>
</gene>
<comment type="caution">
    <text evidence="1">The sequence shown here is derived from an EMBL/GenBank/DDBJ whole genome shotgun (WGS) entry which is preliminary data.</text>
</comment>
<reference evidence="1 2" key="1">
    <citation type="journal article" date="2020" name="J Geophys Res Biogeosci">
        <title>Magnetotaxis as an Adaptation to Enable Bacterial Shuttling of Microbial Sulfur and Sulfur Cycling Across Aquatic Oxic#Anoxic Interfaces.</title>
        <authorList>
            <person name="Li J."/>
            <person name="Liu P."/>
            <person name="Wang J."/>
            <person name="Roberts A.P."/>
            <person name="Pan Y."/>
        </authorList>
    </citation>
    <scope>NUCLEOTIDE SEQUENCE [LARGE SCALE GENOMIC DNA]</scope>
    <source>
        <strain evidence="1 2">MYR-1_YQ</strain>
    </source>
</reference>
<organism evidence="1 2">
    <name type="scientific">Candidatus Magnetobacterium casense</name>
    <dbReference type="NCBI Taxonomy" id="1455061"/>
    <lineage>
        <taxon>Bacteria</taxon>
        <taxon>Pseudomonadati</taxon>
        <taxon>Nitrospirota</taxon>
        <taxon>Thermodesulfovibrionia</taxon>
        <taxon>Thermodesulfovibrionales</taxon>
        <taxon>Candidatus Magnetobacteriaceae</taxon>
        <taxon>Candidatus Magnetobacterium</taxon>
    </lineage>
</organism>
<dbReference type="Proteomes" id="UP001196980">
    <property type="component" value="Unassembled WGS sequence"/>
</dbReference>